<dbReference type="GO" id="GO:0016020">
    <property type="term" value="C:membrane"/>
    <property type="evidence" value="ECO:0007669"/>
    <property type="project" value="TreeGrafter"/>
</dbReference>
<protein>
    <recommendedName>
        <fullName evidence="7">Rho GDP-dissociation inhibitor</fullName>
    </recommendedName>
</protein>
<evidence type="ECO:0000256" key="9">
    <source>
        <dbReference type="SAM" id="MobiDB-lite"/>
    </source>
</evidence>
<comment type="function">
    <text evidence="6">Regulates the GDP/GTP exchange reaction of the Rho proteins by inhibiting the dissociation of GDP from them, and the subsequent binding of GTP to them.</text>
</comment>
<gene>
    <name evidence="12" type="ORF">FB192DRAFT_1319485</name>
</gene>
<dbReference type="InterPro" id="IPR000406">
    <property type="entry name" value="Rho_GDI"/>
</dbReference>
<dbReference type="SUPFAM" id="SSF50044">
    <property type="entry name" value="SH3-domain"/>
    <property type="match status" value="2"/>
</dbReference>
<evidence type="ECO:0000256" key="4">
    <source>
        <dbReference type="ARBA" id="ARBA00022490"/>
    </source>
</evidence>
<dbReference type="InterPro" id="IPR035549">
    <property type="entry name" value="Bem1/Scd2_SH3_2"/>
</dbReference>
<dbReference type="SUPFAM" id="SSF81296">
    <property type="entry name" value="E set domains"/>
    <property type="match status" value="1"/>
</dbReference>
<dbReference type="Gene3D" id="2.30.30.40">
    <property type="entry name" value="SH3 Domains"/>
    <property type="match status" value="2"/>
</dbReference>
<dbReference type="InterPro" id="IPR036871">
    <property type="entry name" value="PX_dom_sf"/>
</dbReference>
<evidence type="ECO:0000256" key="7">
    <source>
        <dbReference type="ARBA" id="ARBA00071407"/>
    </source>
</evidence>
<dbReference type="InterPro" id="IPR035548">
    <property type="entry name" value="Bem1/Scd2_SH3_1"/>
</dbReference>
<dbReference type="SMART" id="SM00312">
    <property type="entry name" value="PX"/>
    <property type="match status" value="1"/>
</dbReference>
<evidence type="ECO:0000256" key="5">
    <source>
        <dbReference type="ARBA" id="ARBA00022737"/>
    </source>
</evidence>
<dbReference type="GO" id="GO:0005938">
    <property type="term" value="C:cell cortex"/>
    <property type="evidence" value="ECO:0007669"/>
    <property type="project" value="UniProtKB-ARBA"/>
</dbReference>
<evidence type="ECO:0000256" key="6">
    <source>
        <dbReference type="ARBA" id="ARBA00054143"/>
    </source>
</evidence>
<dbReference type="EMBL" id="JAAECE010000002">
    <property type="protein sequence ID" value="KAF1804654.1"/>
    <property type="molecule type" value="Genomic_DNA"/>
</dbReference>
<dbReference type="SUPFAM" id="SSF64268">
    <property type="entry name" value="PX domain"/>
    <property type="match status" value="1"/>
</dbReference>
<feature type="region of interest" description="Disordered" evidence="9">
    <location>
        <begin position="503"/>
        <end position="525"/>
    </location>
</feature>
<dbReference type="SUPFAM" id="SSF54277">
    <property type="entry name" value="CAD &amp; PB1 domains"/>
    <property type="match status" value="1"/>
</dbReference>
<evidence type="ECO:0000259" key="11">
    <source>
        <dbReference type="PROSITE" id="PS50195"/>
    </source>
</evidence>
<dbReference type="GO" id="GO:0030427">
    <property type="term" value="C:site of polarized growth"/>
    <property type="evidence" value="ECO:0007669"/>
    <property type="project" value="UniProtKB-ARBA"/>
</dbReference>
<dbReference type="CDD" id="cd11879">
    <property type="entry name" value="SH3_Bem1p_2"/>
    <property type="match status" value="1"/>
</dbReference>
<organism evidence="12 13">
    <name type="scientific">Mucor circinelloides f. lusitanicus</name>
    <name type="common">Mucor racemosus var. lusitanicus</name>
    <dbReference type="NCBI Taxonomy" id="29924"/>
    <lineage>
        <taxon>Eukaryota</taxon>
        <taxon>Fungi</taxon>
        <taxon>Fungi incertae sedis</taxon>
        <taxon>Mucoromycota</taxon>
        <taxon>Mucoromycotina</taxon>
        <taxon>Mucoromycetes</taxon>
        <taxon>Mucorales</taxon>
        <taxon>Mucorineae</taxon>
        <taxon>Mucoraceae</taxon>
        <taxon>Mucor</taxon>
    </lineage>
</organism>
<dbReference type="Gene3D" id="3.10.20.90">
    <property type="entry name" value="Phosphatidylinositol 3-kinase Catalytic Subunit, Chain A, domain 1"/>
    <property type="match status" value="1"/>
</dbReference>
<dbReference type="Pfam" id="PF00018">
    <property type="entry name" value="SH3_1"/>
    <property type="match status" value="2"/>
</dbReference>
<evidence type="ECO:0000313" key="13">
    <source>
        <dbReference type="Proteomes" id="UP000469890"/>
    </source>
</evidence>
<keyword evidence="3 8" id="KW-0728">SH3 domain</keyword>
<dbReference type="Gene3D" id="2.70.50.30">
    <property type="entry name" value="Coagulation Factor XIII, subunit A, domain 1"/>
    <property type="match status" value="1"/>
</dbReference>
<evidence type="ECO:0000256" key="8">
    <source>
        <dbReference type="PROSITE-ProRule" id="PRU00192"/>
    </source>
</evidence>
<feature type="domain" description="PX" evidence="11">
    <location>
        <begin position="295"/>
        <end position="415"/>
    </location>
</feature>
<accession>A0A8H4BM77</accession>
<evidence type="ECO:0000256" key="1">
    <source>
        <dbReference type="ARBA" id="ARBA00004496"/>
    </source>
</evidence>
<evidence type="ECO:0000313" key="12">
    <source>
        <dbReference type="EMBL" id="KAF1804654.1"/>
    </source>
</evidence>
<dbReference type="CDD" id="cd06890">
    <property type="entry name" value="PX_Bem1p"/>
    <property type="match status" value="1"/>
</dbReference>
<keyword evidence="5" id="KW-0677">Repeat</keyword>
<dbReference type="Gene3D" id="3.30.1520.10">
    <property type="entry name" value="Phox-like domain"/>
    <property type="match status" value="1"/>
</dbReference>
<dbReference type="PRINTS" id="PR00492">
    <property type="entry name" value="RHOGDI"/>
</dbReference>
<dbReference type="GO" id="GO:0005094">
    <property type="term" value="F:Rho GDP-dissociation inhibitor activity"/>
    <property type="evidence" value="ECO:0007669"/>
    <property type="project" value="InterPro"/>
</dbReference>
<dbReference type="GO" id="GO:0035091">
    <property type="term" value="F:phosphatidylinositol binding"/>
    <property type="evidence" value="ECO:0007669"/>
    <property type="project" value="InterPro"/>
</dbReference>
<dbReference type="AlphaFoldDB" id="A0A8H4BM77"/>
<comment type="similarity">
    <text evidence="2">Belongs to the Rho GDI family.</text>
</comment>
<dbReference type="InterPro" id="IPR001683">
    <property type="entry name" value="PX_dom"/>
</dbReference>
<dbReference type="PANTHER" id="PTHR10980:SF3">
    <property type="entry name" value="LD16419P"/>
    <property type="match status" value="1"/>
</dbReference>
<feature type="domain" description="SH3" evidence="10">
    <location>
        <begin position="122"/>
        <end position="184"/>
    </location>
</feature>
<comment type="subcellular location">
    <subcellularLocation>
        <location evidence="1">Cytoplasm</location>
    </subcellularLocation>
</comment>
<dbReference type="Pfam" id="PF00787">
    <property type="entry name" value="PX"/>
    <property type="match status" value="1"/>
</dbReference>
<dbReference type="GO" id="GO:0007266">
    <property type="term" value="P:Rho protein signal transduction"/>
    <property type="evidence" value="ECO:0007669"/>
    <property type="project" value="InterPro"/>
</dbReference>
<feature type="domain" description="SH3" evidence="10">
    <location>
        <begin position="37"/>
        <end position="99"/>
    </location>
</feature>
<evidence type="ECO:0000259" key="10">
    <source>
        <dbReference type="PROSITE" id="PS50002"/>
    </source>
</evidence>
<dbReference type="GO" id="GO:0005829">
    <property type="term" value="C:cytosol"/>
    <property type="evidence" value="ECO:0007669"/>
    <property type="project" value="TreeGrafter"/>
</dbReference>
<proteinExistence type="inferred from homology"/>
<dbReference type="Proteomes" id="UP000469890">
    <property type="component" value="Unassembled WGS sequence"/>
</dbReference>
<comment type="caution">
    <text evidence="12">The sequence shown here is derived from an EMBL/GenBank/DDBJ whole genome shotgun (WGS) entry which is preliminary data.</text>
</comment>
<dbReference type="PANTHER" id="PTHR10980">
    <property type="entry name" value="RHO GDP-DISSOCIATION INHIBITOR"/>
    <property type="match status" value="1"/>
</dbReference>
<dbReference type="GO" id="GO:1902494">
    <property type="term" value="C:catalytic complex"/>
    <property type="evidence" value="ECO:0007669"/>
    <property type="project" value="UniProtKB-ARBA"/>
</dbReference>
<dbReference type="Pfam" id="PF02115">
    <property type="entry name" value="Rho_GDI"/>
    <property type="match status" value="1"/>
</dbReference>
<dbReference type="InterPro" id="IPR024792">
    <property type="entry name" value="RhoGDI_dom_sf"/>
</dbReference>
<dbReference type="PROSITE" id="PS50195">
    <property type="entry name" value="PX"/>
    <property type="match status" value="1"/>
</dbReference>
<dbReference type="CDD" id="cd11878">
    <property type="entry name" value="SH3_Bem1p_1"/>
    <property type="match status" value="1"/>
</dbReference>
<evidence type="ECO:0000256" key="3">
    <source>
        <dbReference type="ARBA" id="ARBA00022443"/>
    </source>
</evidence>
<reference evidence="12 13" key="1">
    <citation type="submission" date="2019-09" db="EMBL/GenBank/DDBJ databases">
        <authorList>
            <consortium name="DOE Joint Genome Institute"/>
            <person name="Mondo S.J."/>
            <person name="Navarro-Mendoza M.I."/>
            <person name="Perez-Arques C."/>
            <person name="Panchal S."/>
            <person name="Nicolas F.E."/>
            <person name="Ganguly P."/>
            <person name="Pangilinan J."/>
            <person name="Grigoriev I."/>
            <person name="Heitman J."/>
            <person name="Sanya K."/>
            <person name="Garre V."/>
        </authorList>
    </citation>
    <scope>NUCLEOTIDE SEQUENCE [LARGE SCALE GENOMIC DNA]</scope>
    <source>
        <strain evidence="12 13">MU402</strain>
    </source>
</reference>
<dbReference type="InterPro" id="IPR035550">
    <property type="entry name" value="Bem1/Scd2_PX"/>
</dbReference>
<dbReference type="PROSITE" id="PS50002">
    <property type="entry name" value="SH3"/>
    <property type="match status" value="2"/>
</dbReference>
<dbReference type="InterPro" id="IPR014756">
    <property type="entry name" value="Ig_E-set"/>
</dbReference>
<evidence type="ECO:0000256" key="2">
    <source>
        <dbReference type="ARBA" id="ARBA00009758"/>
    </source>
</evidence>
<dbReference type="InterPro" id="IPR001452">
    <property type="entry name" value="SH3_domain"/>
</dbReference>
<dbReference type="InterPro" id="IPR036028">
    <property type="entry name" value="SH3-like_dom_sf"/>
</dbReference>
<keyword evidence="4" id="KW-0963">Cytoplasm</keyword>
<sequence length="700" mass="79257">MFLHKEKVKPPRSLRSARLSVVKNQISTPVIQTSTNSPKKVIKALYDYNAQSPNELSFARGDFFLVTGREGDTNFYEAFNPITNSRGIVPVPYFQVLEKHEKAMVDSVQRKDQYSEAQQPKPQPLYGIVLYDFQAERSDELDAKAGEPIIIIAQSNAEWFVAKPIGRLGGPGLIPVSFVDIRDASTGRTVKNDLMQAPSSSVFPNVEDWKKQTQGYEASSISIGKMERQMQQISIEEEEEMDPVDDYYDMKDHHQNPDALLDNYGMTHLVNTSSSSILDSPAPASSTSSRRGAHDAGAIVVSAYIDSHILEGDQYWFIVFAKLANGRHRVLYRLYEDFYDFQINFLQEFPAEAGKQDQARILPYMPGPLDAVNDDITADRARDLSKYCDDLLRLPRYLSESNWVQDQLFGIHEGDIETDIDPAPAPQPQQSAATATQNKSTIKVKIMYKDEIFAIKVPVPSSVEFLRGKVVDRLGFDPIYNFFFFSFPFFSFLSNLQTRNTTKMSDHHEEDDLAPTQTTGYKPGEKKSLQEYQTLDAQDESLNKWKESLGLNKSAGATGPQDDSRRVVVEHIALEVEGRPDVLVDLSTPNAIEQAKSQPFTIKEGVEYRMKVKFRVQHDVVSGLKFLQVVKRKGIRVDKTEEMIGSYGPSADSYEKKFQSEEAPSGMLARGHYEAKSKFVDDDNVCHMEWTWSFDIKKDW</sequence>
<dbReference type="SMART" id="SM00326">
    <property type="entry name" value="SH3"/>
    <property type="match status" value="2"/>
</dbReference>
<dbReference type="GO" id="GO:0060090">
    <property type="term" value="F:molecular adaptor activity"/>
    <property type="evidence" value="ECO:0007669"/>
    <property type="project" value="UniProtKB-ARBA"/>
</dbReference>
<name>A0A8H4BM77_MUCCL</name>
<dbReference type="FunFam" id="2.70.50.30:FF:000001">
    <property type="entry name" value="Rho GDP-dissociation inhibitor 1"/>
    <property type="match status" value="1"/>
</dbReference>
<dbReference type="FunFam" id="2.30.30.40:FF:000093">
    <property type="entry name" value="Protein kinase activator Bem1"/>
    <property type="match status" value="1"/>
</dbReference>